<proteinExistence type="predicted"/>
<dbReference type="Proteomes" id="UP000287651">
    <property type="component" value="Unassembled WGS sequence"/>
</dbReference>
<dbReference type="EMBL" id="AMZH03025559">
    <property type="protein sequence ID" value="RRT35118.1"/>
    <property type="molecule type" value="Genomic_DNA"/>
</dbReference>
<comment type="caution">
    <text evidence="1">The sequence shown here is derived from an EMBL/GenBank/DDBJ whole genome shotgun (WGS) entry which is preliminary data.</text>
</comment>
<protein>
    <submittedName>
        <fullName evidence="1">Uncharacterized protein</fullName>
    </submittedName>
</protein>
<organism evidence="1 2">
    <name type="scientific">Ensete ventricosum</name>
    <name type="common">Abyssinian banana</name>
    <name type="synonym">Musa ensete</name>
    <dbReference type="NCBI Taxonomy" id="4639"/>
    <lineage>
        <taxon>Eukaryota</taxon>
        <taxon>Viridiplantae</taxon>
        <taxon>Streptophyta</taxon>
        <taxon>Embryophyta</taxon>
        <taxon>Tracheophyta</taxon>
        <taxon>Spermatophyta</taxon>
        <taxon>Magnoliopsida</taxon>
        <taxon>Liliopsida</taxon>
        <taxon>Zingiberales</taxon>
        <taxon>Musaceae</taxon>
        <taxon>Ensete</taxon>
    </lineage>
</organism>
<sequence length="181" mass="20922">MHLRELSFDFVILSSSSRTHLKILRPRITYVCRNAKARKHFCAKEFDWQLLHRIERTAIHRIGEIDRGLDAKDQKRRHPYGLPVLCQIPVAVRSGDISQDHRVRPGSQVYNSYFFLLVELWRMLTAMARPICTEMRRTPKKALMQARKSNLSTFHSRNAPRTSISPITAAIMIADSITLGV</sequence>
<evidence type="ECO:0000313" key="1">
    <source>
        <dbReference type="EMBL" id="RRT35118.1"/>
    </source>
</evidence>
<gene>
    <name evidence="1" type="ORF">B296_00056458</name>
</gene>
<evidence type="ECO:0000313" key="2">
    <source>
        <dbReference type="Proteomes" id="UP000287651"/>
    </source>
</evidence>
<dbReference type="AlphaFoldDB" id="A0A426X6M7"/>
<name>A0A426X6M7_ENSVE</name>
<accession>A0A426X6M7</accession>
<reference evidence="1 2" key="1">
    <citation type="journal article" date="2014" name="Agronomy (Basel)">
        <title>A Draft Genome Sequence for Ensete ventricosum, the Drought-Tolerant Tree Against Hunger.</title>
        <authorList>
            <person name="Harrison J."/>
            <person name="Moore K.A."/>
            <person name="Paszkiewicz K."/>
            <person name="Jones T."/>
            <person name="Grant M."/>
            <person name="Ambacheew D."/>
            <person name="Muzemil S."/>
            <person name="Studholme D.J."/>
        </authorList>
    </citation>
    <scope>NUCLEOTIDE SEQUENCE [LARGE SCALE GENOMIC DNA]</scope>
</reference>